<dbReference type="SMART" id="SM00386">
    <property type="entry name" value="HAT"/>
    <property type="match status" value="8"/>
</dbReference>
<comment type="similarity">
    <text evidence="6">Belongs to the PRP39 family.</text>
</comment>
<evidence type="ECO:0000256" key="5">
    <source>
        <dbReference type="ARBA" id="ARBA00023242"/>
    </source>
</evidence>
<organism evidence="9 10">
    <name type="scientific">Salix dunnii</name>
    <dbReference type="NCBI Taxonomy" id="1413687"/>
    <lineage>
        <taxon>Eukaryota</taxon>
        <taxon>Viridiplantae</taxon>
        <taxon>Streptophyta</taxon>
        <taxon>Embryophyta</taxon>
        <taxon>Tracheophyta</taxon>
        <taxon>Spermatophyta</taxon>
        <taxon>Magnoliopsida</taxon>
        <taxon>eudicotyledons</taxon>
        <taxon>Gunneridae</taxon>
        <taxon>Pentapetalae</taxon>
        <taxon>rosids</taxon>
        <taxon>fabids</taxon>
        <taxon>Malpighiales</taxon>
        <taxon>Salicaceae</taxon>
        <taxon>Saliceae</taxon>
        <taxon>Salix</taxon>
    </lineage>
</organism>
<dbReference type="InterPro" id="IPR003107">
    <property type="entry name" value="HAT"/>
</dbReference>
<dbReference type="PANTHER" id="PTHR17204:SF5">
    <property type="entry name" value="PRE-MRNA-PROCESSING FACTOR 39"/>
    <property type="match status" value="1"/>
</dbReference>
<evidence type="ECO:0000256" key="7">
    <source>
        <dbReference type="SAM" id="MobiDB-lite"/>
    </source>
</evidence>
<dbReference type="InterPro" id="IPR059164">
    <property type="entry name" value="HAT_PRP39_C"/>
</dbReference>
<dbReference type="GO" id="GO:0000395">
    <property type="term" value="P:mRNA 5'-splice site recognition"/>
    <property type="evidence" value="ECO:0007669"/>
    <property type="project" value="TreeGrafter"/>
</dbReference>
<reference evidence="9 10" key="1">
    <citation type="submission" date="2020-10" db="EMBL/GenBank/DDBJ databases">
        <title>Plant Genome Project.</title>
        <authorList>
            <person name="Zhang R.-G."/>
        </authorList>
    </citation>
    <scope>NUCLEOTIDE SEQUENCE [LARGE SCALE GENOMIC DNA]</scope>
    <source>
        <strain evidence="9">FAFU-HL-1</strain>
        <tissue evidence="9">Leaf</tissue>
    </source>
</reference>
<keyword evidence="10" id="KW-1185">Reference proteome</keyword>
<feature type="transmembrane region" description="Helical" evidence="8">
    <location>
        <begin position="87"/>
        <end position="108"/>
    </location>
</feature>
<proteinExistence type="inferred from homology"/>
<dbReference type="SUPFAM" id="SSF48452">
    <property type="entry name" value="TPR-like"/>
    <property type="match status" value="2"/>
</dbReference>
<dbReference type="GO" id="GO:0005685">
    <property type="term" value="C:U1 snRNP"/>
    <property type="evidence" value="ECO:0007669"/>
    <property type="project" value="TreeGrafter"/>
</dbReference>
<keyword evidence="4" id="KW-0508">mRNA splicing</keyword>
<comment type="subcellular location">
    <subcellularLocation>
        <location evidence="1">Nucleus</location>
    </subcellularLocation>
</comment>
<dbReference type="Pfam" id="PF23241">
    <property type="entry name" value="HAT_PRP39_C"/>
    <property type="match status" value="1"/>
</dbReference>
<sequence length="1051" mass="116808">MRRLFPFRPYPFSTSLASLSLPLQPQLQHNKSIVLGSLLLLDKSQAVKKPVPLRSPKLNLPVFGQDGLFLLMGFALQMLFSNGYRLCFWISCIFLKWISLMNYVVVLIDEFGSQSMGDSETVVTEPSAVMDYTAAGYASTGYANSGSDVVPGPGDFNVDGTGSFAASTVAAQGGHTGNTYGADSSSVAPEARAGMNISAENAAGGGYDSAVNGNVGTEVGVAVSVENGNAGEILGGAAVEQQLVDGSGMVSQAHVFHVYVMVEVVIQACKEFRLHNMVCVVLPEMSAEEDQLWSIVKANSLDFDAWTALIDETEKVAGDRILKIRKVYDAFLVEFPLCYGYWKKYADHEARLGFMDKVVEVYERAVLGVTYSVDIWLHYCMFAISTYGDPETVRRLRGASICKMLLGRSHPVRAKMASFSAPFSDIVWFCQEGKCSIWKCHAVKSELFLLLQHVPGLFERGLAYCGTDYMCYPLWDKYIEYEEVHAEWGRVATLYTRILEIPNRKLDDYFNRFKAFAASRPLSELKTTEGAAAAVPTLSEDGSQADEGQVQPDAAEQPSKPVSAGLTEAEELEKYIAIREEIYKKAKEFDAKIFEFENAIKRPYFHVRPLNVAELENWHNYLDDIEREDDLNKVVKLYERCVIACANYTEYWIRYVLCMEATGNMDLANNALARATQVFVKKQPEIHIFAARFKEQNGDLSGARAAYQVLHAEIAPGLLEAIIKHANMEHRLGNLEDAFSLYEQAIAIEKGKEHSQVLPALYAQYARFVYLASNNVEKTREILFEGLENAQFSKPLLEALIHFETFLPLPKRIDYLDSLVDKFILPSSDSINAASVSEREELSCIFLESLTPLIRVLPCLKLVLHYSVEEDVKWFFVVLWCIFGDAQSIKKAADRHAKFFLPHRSKSELKKRHAEDYLTSDKAKMAKPYPDATSPAQSLMGAYASAQNQWTAGYGSQPQAWPPATQVQTQQWAQGYNQQAAYGAYSGYGGSYANPQAPTSVAQGAAYGGYPPTYPAQAFPQQSYAQPTAAAPLTQPQQPASAPQPYYGTYY</sequence>
<gene>
    <name evidence="9" type="ORF">SADUNF_Sadunf02G0203700</name>
</gene>
<evidence type="ECO:0000313" key="10">
    <source>
        <dbReference type="Proteomes" id="UP000657918"/>
    </source>
</evidence>
<evidence type="ECO:0000256" key="6">
    <source>
        <dbReference type="ARBA" id="ARBA00038019"/>
    </source>
</evidence>
<protein>
    <recommendedName>
        <fullName evidence="11">Pre-mRNA-processing factor 39</fullName>
    </recommendedName>
</protein>
<keyword evidence="8" id="KW-0472">Membrane</keyword>
<dbReference type="OrthoDB" id="10265668at2759"/>
<dbReference type="Proteomes" id="UP000657918">
    <property type="component" value="Unassembled WGS sequence"/>
</dbReference>
<name>A0A835TKF9_9ROSI</name>
<dbReference type="FunFam" id="1.25.40.10:FF:000159">
    <property type="entry name" value="Tetratricopeptide repeat (TPR)-like superfamily protein"/>
    <property type="match status" value="1"/>
</dbReference>
<feature type="region of interest" description="Disordered" evidence="7">
    <location>
        <begin position="1018"/>
        <end position="1045"/>
    </location>
</feature>
<evidence type="ECO:0000313" key="9">
    <source>
        <dbReference type="EMBL" id="KAF9688502.1"/>
    </source>
</evidence>
<evidence type="ECO:0000256" key="3">
    <source>
        <dbReference type="ARBA" id="ARBA00022737"/>
    </source>
</evidence>
<evidence type="ECO:0000256" key="8">
    <source>
        <dbReference type="SAM" id="Phobius"/>
    </source>
</evidence>
<evidence type="ECO:0000256" key="1">
    <source>
        <dbReference type="ARBA" id="ARBA00004123"/>
    </source>
</evidence>
<keyword evidence="8" id="KW-0812">Transmembrane</keyword>
<keyword evidence="3" id="KW-0677">Repeat</keyword>
<keyword evidence="2" id="KW-0507">mRNA processing</keyword>
<feature type="region of interest" description="Disordered" evidence="7">
    <location>
        <begin position="539"/>
        <end position="563"/>
    </location>
</feature>
<dbReference type="GO" id="GO:0071004">
    <property type="term" value="C:U2-type prespliceosome"/>
    <property type="evidence" value="ECO:0007669"/>
    <property type="project" value="TreeGrafter"/>
</dbReference>
<evidence type="ECO:0008006" key="11">
    <source>
        <dbReference type="Google" id="ProtNLM"/>
    </source>
</evidence>
<comment type="caution">
    <text evidence="9">The sequence shown here is derived from an EMBL/GenBank/DDBJ whole genome shotgun (WGS) entry which is preliminary data.</text>
</comment>
<dbReference type="PANTHER" id="PTHR17204">
    <property type="entry name" value="PRE-MRNA PROCESSING PROTEIN PRP39-RELATED"/>
    <property type="match status" value="1"/>
</dbReference>
<evidence type="ECO:0000256" key="2">
    <source>
        <dbReference type="ARBA" id="ARBA00022664"/>
    </source>
</evidence>
<feature type="compositionally biased region" description="Low complexity" evidence="7">
    <location>
        <begin position="1025"/>
        <end position="1045"/>
    </location>
</feature>
<dbReference type="EMBL" id="JADGMS010000002">
    <property type="protein sequence ID" value="KAF9688502.1"/>
    <property type="molecule type" value="Genomic_DNA"/>
</dbReference>
<dbReference type="GO" id="GO:0000243">
    <property type="term" value="C:commitment complex"/>
    <property type="evidence" value="ECO:0007669"/>
    <property type="project" value="TreeGrafter"/>
</dbReference>
<keyword evidence="5" id="KW-0539">Nucleus</keyword>
<evidence type="ECO:0000256" key="4">
    <source>
        <dbReference type="ARBA" id="ARBA00023187"/>
    </source>
</evidence>
<keyword evidence="8" id="KW-1133">Transmembrane helix</keyword>
<dbReference type="Pfam" id="PF23240">
    <property type="entry name" value="HAT_PRP39_N"/>
    <property type="match status" value="2"/>
</dbReference>
<dbReference type="InterPro" id="IPR011990">
    <property type="entry name" value="TPR-like_helical_dom_sf"/>
</dbReference>
<accession>A0A835TKF9</accession>
<dbReference type="AlphaFoldDB" id="A0A835TKF9"/>
<dbReference type="GO" id="GO:0030627">
    <property type="term" value="F:pre-mRNA 5'-splice site binding"/>
    <property type="evidence" value="ECO:0007669"/>
    <property type="project" value="TreeGrafter"/>
</dbReference>
<dbReference type="Gene3D" id="1.25.40.10">
    <property type="entry name" value="Tetratricopeptide repeat domain"/>
    <property type="match status" value="2"/>
</dbReference>